<accession>A0A4Z2HW20</accession>
<organism evidence="1 2">
    <name type="scientific">Liparis tanakae</name>
    <name type="common">Tanaka's snailfish</name>
    <dbReference type="NCBI Taxonomy" id="230148"/>
    <lineage>
        <taxon>Eukaryota</taxon>
        <taxon>Metazoa</taxon>
        <taxon>Chordata</taxon>
        <taxon>Craniata</taxon>
        <taxon>Vertebrata</taxon>
        <taxon>Euteleostomi</taxon>
        <taxon>Actinopterygii</taxon>
        <taxon>Neopterygii</taxon>
        <taxon>Teleostei</taxon>
        <taxon>Neoteleostei</taxon>
        <taxon>Acanthomorphata</taxon>
        <taxon>Eupercaria</taxon>
        <taxon>Perciformes</taxon>
        <taxon>Cottioidei</taxon>
        <taxon>Cottales</taxon>
        <taxon>Liparidae</taxon>
        <taxon>Liparis</taxon>
    </lineage>
</organism>
<gene>
    <name evidence="1" type="ORF">EYF80_020630</name>
</gene>
<sequence length="69" mass="7458">MALFVPGGHGGRRTNPSPLVGTSCVQIEGLDFLHQTLWMRPCSTQAPPISITATLLLHHRQCLDSMGGF</sequence>
<reference evidence="1 2" key="1">
    <citation type="submission" date="2019-03" db="EMBL/GenBank/DDBJ databases">
        <title>First draft genome of Liparis tanakae, snailfish: a comprehensive survey of snailfish specific genes.</title>
        <authorList>
            <person name="Kim W."/>
            <person name="Song I."/>
            <person name="Jeong J.-H."/>
            <person name="Kim D."/>
            <person name="Kim S."/>
            <person name="Ryu S."/>
            <person name="Song J.Y."/>
            <person name="Lee S.K."/>
        </authorList>
    </citation>
    <scope>NUCLEOTIDE SEQUENCE [LARGE SCALE GENOMIC DNA]</scope>
    <source>
        <tissue evidence="1">Muscle</tissue>
    </source>
</reference>
<protein>
    <submittedName>
        <fullName evidence="1">Uncharacterized protein</fullName>
    </submittedName>
</protein>
<keyword evidence="2" id="KW-1185">Reference proteome</keyword>
<dbReference type="EMBL" id="SRLO01000179">
    <property type="protein sequence ID" value="TNN69163.1"/>
    <property type="molecule type" value="Genomic_DNA"/>
</dbReference>
<evidence type="ECO:0000313" key="1">
    <source>
        <dbReference type="EMBL" id="TNN69163.1"/>
    </source>
</evidence>
<dbReference type="Proteomes" id="UP000314294">
    <property type="component" value="Unassembled WGS sequence"/>
</dbReference>
<comment type="caution">
    <text evidence="1">The sequence shown here is derived from an EMBL/GenBank/DDBJ whole genome shotgun (WGS) entry which is preliminary data.</text>
</comment>
<proteinExistence type="predicted"/>
<name>A0A4Z2HW20_9TELE</name>
<evidence type="ECO:0000313" key="2">
    <source>
        <dbReference type="Proteomes" id="UP000314294"/>
    </source>
</evidence>
<dbReference type="AlphaFoldDB" id="A0A4Z2HW20"/>